<keyword evidence="4" id="KW-1185">Reference proteome</keyword>
<name>A0A8K1CKB5_PYTOL</name>
<proteinExistence type="predicted"/>
<dbReference type="EMBL" id="SPLM01000038">
    <property type="protein sequence ID" value="TMW65196.1"/>
    <property type="molecule type" value="Genomic_DNA"/>
</dbReference>
<dbReference type="PANTHER" id="PTHR13568:SF9">
    <property type="entry name" value="TRANSMEMBRANE PROTEIN 203"/>
    <property type="match status" value="1"/>
</dbReference>
<feature type="transmembrane region" description="Helical" evidence="2">
    <location>
        <begin position="177"/>
        <end position="201"/>
    </location>
</feature>
<evidence type="ECO:0000313" key="3">
    <source>
        <dbReference type="EMBL" id="TMW65196.1"/>
    </source>
</evidence>
<dbReference type="Pfam" id="PF10269">
    <property type="entry name" value="Tmemb_185A"/>
    <property type="match status" value="1"/>
</dbReference>
<feature type="transmembrane region" description="Helical" evidence="2">
    <location>
        <begin position="250"/>
        <end position="273"/>
    </location>
</feature>
<dbReference type="Proteomes" id="UP000794436">
    <property type="component" value="Unassembled WGS sequence"/>
</dbReference>
<feature type="compositionally biased region" description="Basic residues" evidence="1">
    <location>
        <begin position="24"/>
        <end position="34"/>
    </location>
</feature>
<feature type="transmembrane region" description="Helical" evidence="2">
    <location>
        <begin position="221"/>
        <end position="238"/>
    </location>
</feature>
<sequence length="380" mass="42318">MADTHEKPMDLDEIQVSSSDEMKAKRKRGKKPKKQSSSLSGGVSSALPTLPRIKKSRRKPEDSDVLDDNGDNDDLFSIYAVIMIFTSLTLALYLILPILWCLRIDHTVTWSWAIVCIPVWIFDAFLLFGLCCGNPTITAEDGTRVGLSTSSQLYALVKAALVLTAQVFLVEKLDGKLGWSVMQILALYFAYDALNIIDMVVEIFGKPHLFWKLFLTDDNNLVYLIVRFVEILLIALRLDGHLGRTSWWVIFTPAWVLAALALVVIVACVLRLLPNSVQFNIVTSMVHDVEAVPRLFAIPIVLIVALMVAPYVILAMRLESGSFSNFYVLLPFFILVGGLFIAGVLTMVIGLCMADYAKDDSPRDSKHADEAEYSPVQDQV</sequence>
<protein>
    <recommendedName>
        <fullName evidence="5">Transmembrane protein</fullName>
    </recommendedName>
</protein>
<comment type="caution">
    <text evidence="3">The sequence shown here is derived from an EMBL/GenBank/DDBJ whole genome shotgun (WGS) entry which is preliminary data.</text>
</comment>
<dbReference type="OrthoDB" id="10250354at2759"/>
<dbReference type="AlphaFoldDB" id="A0A8K1CKB5"/>
<feature type="region of interest" description="Disordered" evidence="1">
    <location>
        <begin position="1"/>
        <end position="49"/>
    </location>
</feature>
<organism evidence="3 4">
    <name type="scientific">Pythium oligandrum</name>
    <name type="common">Mycoparasitic fungus</name>
    <dbReference type="NCBI Taxonomy" id="41045"/>
    <lineage>
        <taxon>Eukaryota</taxon>
        <taxon>Sar</taxon>
        <taxon>Stramenopiles</taxon>
        <taxon>Oomycota</taxon>
        <taxon>Peronosporomycetes</taxon>
        <taxon>Pythiales</taxon>
        <taxon>Pythiaceae</taxon>
        <taxon>Pythium</taxon>
    </lineage>
</organism>
<feature type="region of interest" description="Disordered" evidence="1">
    <location>
        <begin position="359"/>
        <end position="380"/>
    </location>
</feature>
<reference evidence="3" key="1">
    <citation type="submission" date="2019-03" db="EMBL/GenBank/DDBJ databases">
        <title>Long read genome sequence of the mycoparasitic Pythium oligandrum ATCC 38472 isolated from sugarbeet rhizosphere.</title>
        <authorList>
            <person name="Gaulin E."/>
        </authorList>
    </citation>
    <scope>NUCLEOTIDE SEQUENCE</scope>
    <source>
        <strain evidence="3">ATCC 38472_TT</strain>
    </source>
</reference>
<gene>
    <name evidence="3" type="ORF">Poli38472_009363</name>
</gene>
<feature type="transmembrane region" description="Helical" evidence="2">
    <location>
        <begin position="76"/>
        <end position="102"/>
    </location>
</feature>
<keyword evidence="2" id="KW-1133">Transmembrane helix</keyword>
<keyword evidence="2" id="KW-0812">Transmembrane</keyword>
<feature type="transmembrane region" description="Helical" evidence="2">
    <location>
        <begin position="293"/>
        <end position="314"/>
    </location>
</feature>
<feature type="compositionally biased region" description="Basic and acidic residues" evidence="1">
    <location>
        <begin position="1"/>
        <end position="10"/>
    </location>
</feature>
<feature type="transmembrane region" description="Helical" evidence="2">
    <location>
        <begin position="109"/>
        <end position="130"/>
    </location>
</feature>
<evidence type="ECO:0000256" key="2">
    <source>
        <dbReference type="SAM" id="Phobius"/>
    </source>
</evidence>
<evidence type="ECO:0008006" key="5">
    <source>
        <dbReference type="Google" id="ProtNLM"/>
    </source>
</evidence>
<feature type="compositionally biased region" description="Low complexity" evidence="1">
    <location>
        <begin position="36"/>
        <end position="45"/>
    </location>
</feature>
<feature type="transmembrane region" description="Helical" evidence="2">
    <location>
        <begin position="326"/>
        <end position="351"/>
    </location>
</feature>
<evidence type="ECO:0000313" key="4">
    <source>
        <dbReference type="Proteomes" id="UP000794436"/>
    </source>
</evidence>
<keyword evidence="2" id="KW-0472">Membrane</keyword>
<evidence type="ECO:0000256" key="1">
    <source>
        <dbReference type="SAM" id="MobiDB-lite"/>
    </source>
</evidence>
<accession>A0A8K1CKB5</accession>
<dbReference type="PANTHER" id="PTHR13568">
    <property type="entry name" value="FAM11A, B PROTEIN"/>
    <property type="match status" value="1"/>
</dbReference>
<dbReference type="InterPro" id="IPR019396">
    <property type="entry name" value="TM_Fragile-X-F-assoc"/>
</dbReference>
<feature type="transmembrane region" description="Helical" evidence="2">
    <location>
        <begin position="150"/>
        <end position="170"/>
    </location>
</feature>
<feature type="compositionally biased region" description="Basic and acidic residues" evidence="1">
    <location>
        <begin position="359"/>
        <end position="370"/>
    </location>
</feature>